<accession>A0A1S1M1A6</accession>
<protein>
    <submittedName>
        <fullName evidence="2">Tautomerase family protein</fullName>
    </submittedName>
</protein>
<reference evidence="1 4" key="1">
    <citation type="submission" date="2016-10" db="EMBL/GenBank/DDBJ databases">
        <title>Evaluation of Human, Animal and Environmental Mycobacterium chelonae Isolates by Core Genome Phylogenomic Analysis, Targeted Gene Comparison, and Anti-microbial Susceptibility Patterns: A Tale of Mistaken Identities.</title>
        <authorList>
            <person name="Fogelson S.B."/>
            <person name="Camus A.C."/>
            <person name="Lorenz W."/>
            <person name="Vasireddy R."/>
            <person name="Vasireddy S."/>
            <person name="Smith T."/>
            <person name="Brown-Elliott B.A."/>
            <person name="Wallace R.J.Jr."/>
            <person name="Hasan N.A."/>
            <person name="Reischl U."/>
            <person name="Sanchez S."/>
        </authorList>
    </citation>
    <scope>NUCLEOTIDE SEQUENCE [LARGE SCALE GENOMIC DNA]</scope>
    <source>
        <strain evidence="1 4">42895</strain>
    </source>
</reference>
<dbReference type="Proteomes" id="UP000179441">
    <property type="component" value="Unassembled WGS sequence"/>
</dbReference>
<dbReference type="EMBL" id="MLIS01000001">
    <property type="protein sequence ID" value="OHU78844.1"/>
    <property type="molecule type" value="Genomic_DNA"/>
</dbReference>
<dbReference type="Gene3D" id="3.30.429.10">
    <property type="entry name" value="Macrophage Migration Inhibitory Factor"/>
    <property type="match status" value="1"/>
</dbReference>
<gene>
    <name evidence="1" type="ORF">BKG62_19375</name>
    <name evidence="2" type="ORF">BKG84_11005</name>
</gene>
<keyword evidence="3" id="KW-1185">Reference proteome</keyword>
<dbReference type="Pfam" id="PF14552">
    <property type="entry name" value="Tautomerase_2"/>
    <property type="match status" value="1"/>
</dbReference>
<evidence type="ECO:0000313" key="2">
    <source>
        <dbReference type="EMBL" id="OHU78844.1"/>
    </source>
</evidence>
<evidence type="ECO:0000313" key="3">
    <source>
        <dbReference type="Proteomes" id="UP000179441"/>
    </source>
</evidence>
<organism evidence="2 3">
    <name type="scientific">Mycobacteroides chelonae</name>
    <name type="common">Mycobacterium chelonae</name>
    <dbReference type="NCBI Taxonomy" id="1774"/>
    <lineage>
        <taxon>Bacteria</taxon>
        <taxon>Bacillati</taxon>
        <taxon>Actinomycetota</taxon>
        <taxon>Actinomycetes</taxon>
        <taxon>Mycobacteriales</taxon>
        <taxon>Mycobacteriaceae</taxon>
        <taxon>Mycobacteroides</taxon>
    </lineage>
</organism>
<dbReference type="AlphaFoldDB" id="A0A1S1M1A6"/>
<sequence length="137" mass="14827">MPLVRIDLTSDRPRDQQRAIADAVHDALVEILKIPVRDRFQIITAHEAADIIAEDAGLGFARSSRVVIVHIFTQTGRTVETKQRIFAELADRLAAVDVAGADLFVTISENGPQDWSFGFGNAQYVTGELAVPAAASA</sequence>
<evidence type="ECO:0000313" key="4">
    <source>
        <dbReference type="Proteomes" id="UP000180113"/>
    </source>
</evidence>
<dbReference type="EMBL" id="MLHW01000014">
    <property type="protein sequence ID" value="OHT49714.1"/>
    <property type="molecule type" value="Genomic_DNA"/>
</dbReference>
<reference evidence="2 3" key="2">
    <citation type="submission" date="2016-10" db="EMBL/GenBank/DDBJ databases">
        <title>Evaluation of Human, Veterinary and Environmental Mycobacterium chelonae Isolates by Core Genome Phylogenomic Analysis, Targeted Gene Comparison, and Anti-microbial Susceptibility Patterns: A Tale of Mistaken Identities.</title>
        <authorList>
            <person name="Fogelson S.B."/>
            <person name="Camus A.C."/>
            <person name="Lorenz W."/>
            <person name="Vasireddy R."/>
            <person name="Vasireddy S."/>
            <person name="Smith T."/>
            <person name="Brown-Elliott B.A."/>
            <person name="Wallace R.J.Jr."/>
            <person name="Hasan N.A."/>
            <person name="Reischl U."/>
            <person name="Sanchez S."/>
        </authorList>
    </citation>
    <scope>NUCLEOTIDE SEQUENCE [LARGE SCALE GENOMIC DNA]</scope>
    <source>
        <strain evidence="2 3">15518</strain>
    </source>
</reference>
<dbReference type="PANTHER" id="PTHR38460:SF1">
    <property type="entry name" value="TAUTOMERASE YOLI-RELATED"/>
    <property type="match status" value="1"/>
</dbReference>
<comment type="caution">
    <text evidence="2">The sequence shown here is derived from an EMBL/GenBank/DDBJ whole genome shotgun (WGS) entry which is preliminary data.</text>
</comment>
<dbReference type="RefSeq" id="WP_030096126.1">
    <property type="nucleotide sequence ID" value="NZ_CP050145.1"/>
</dbReference>
<dbReference type="Proteomes" id="UP000180113">
    <property type="component" value="Unassembled WGS sequence"/>
</dbReference>
<name>A0A1S1M1A6_MYCCH</name>
<dbReference type="InterPro" id="IPR014347">
    <property type="entry name" value="Tautomerase/MIF_sf"/>
</dbReference>
<dbReference type="PANTHER" id="PTHR38460">
    <property type="entry name" value="TAUTOMERASE YOLI-RELATED"/>
    <property type="match status" value="1"/>
</dbReference>
<dbReference type="InterPro" id="IPR037479">
    <property type="entry name" value="Tauto_MSAD"/>
</dbReference>
<proteinExistence type="predicted"/>
<dbReference type="SUPFAM" id="SSF55331">
    <property type="entry name" value="Tautomerase/MIF"/>
    <property type="match status" value="1"/>
</dbReference>
<evidence type="ECO:0000313" key="1">
    <source>
        <dbReference type="EMBL" id="OHT49714.1"/>
    </source>
</evidence>